<dbReference type="Proteomes" id="UP001592528">
    <property type="component" value="Unassembled WGS sequence"/>
</dbReference>
<comment type="caution">
    <text evidence="1">The sequence shown here is derived from an EMBL/GenBank/DDBJ whole genome shotgun (WGS) entry which is preliminary data.</text>
</comment>
<gene>
    <name evidence="1" type="ORF">ACEZDJ_33105</name>
</gene>
<evidence type="ECO:0000313" key="1">
    <source>
        <dbReference type="EMBL" id="MFC1406143.1"/>
    </source>
</evidence>
<evidence type="ECO:0008006" key="3">
    <source>
        <dbReference type="Google" id="ProtNLM"/>
    </source>
</evidence>
<organism evidence="1 2">
    <name type="scientific">Streptacidiphilus cavernicola</name>
    <dbReference type="NCBI Taxonomy" id="3342716"/>
    <lineage>
        <taxon>Bacteria</taxon>
        <taxon>Bacillati</taxon>
        <taxon>Actinomycetota</taxon>
        <taxon>Actinomycetes</taxon>
        <taxon>Kitasatosporales</taxon>
        <taxon>Streptomycetaceae</taxon>
        <taxon>Streptacidiphilus</taxon>
    </lineage>
</organism>
<protein>
    <recommendedName>
        <fullName evidence="3">DNA primase/polymerase bifunctional N-terminal domain-containing protein</fullName>
    </recommendedName>
</protein>
<name>A0ABV6UXG3_9ACTN</name>
<keyword evidence="2" id="KW-1185">Reference proteome</keyword>
<proteinExistence type="predicted"/>
<dbReference type="RefSeq" id="WP_051726357.1">
    <property type="nucleotide sequence ID" value="NZ_JBHEZZ010000026.1"/>
</dbReference>
<sequence length="158" mass="17150">MPDVPKGWPIHPATRWLVKQYTGPSTNLHARWQDPGVLSFPLGKSFDAILVTLHLGRAAVEVMQRAGDGLGPVIESSREARLMFLVPPGTARSWNYPLTSALGEGESVFCPEPGQTACNRFWLAEPDPRGTLTDPARLLMALIEAGQDLFSKTATKAG</sequence>
<accession>A0ABV6UXG3</accession>
<reference evidence="1 2" key="1">
    <citation type="submission" date="2024-09" db="EMBL/GenBank/DDBJ databases">
        <authorList>
            <person name="Lee S.D."/>
        </authorList>
    </citation>
    <scope>NUCLEOTIDE SEQUENCE [LARGE SCALE GENOMIC DNA]</scope>
    <source>
        <strain evidence="1 2">N1-5</strain>
    </source>
</reference>
<evidence type="ECO:0000313" key="2">
    <source>
        <dbReference type="Proteomes" id="UP001592528"/>
    </source>
</evidence>
<dbReference type="EMBL" id="JBHEZZ010000026">
    <property type="protein sequence ID" value="MFC1406143.1"/>
    <property type="molecule type" value="Genomic_DNA"/>
</dbReference>